<dbReference type="GO" id="GO:0000175">
    <property type="term" value="F:3'-5'-RNA exonuclease activity"/>
    <property type="evidence" value="ECO:0007669"/>
    <property type="project" value="UniProtKB-UniRule"/>
</dbReference>
<organism evidence="10 11">
    <name type="scientific">Janibacter hoylei PVAS-1</name>
    <dbReference type="NCBI Taxonomy" id="1210046"/>
    <lineage>
        <taxon>Bacteria</taxon>
        <taxon>Bacillati</taxon>
        <taxon>Actinomycetota</taxon>
        <taxon>Actinomycetes</taxon>
        <taxon>Micrococcales</taxon>
        <taxon>Intrasporangiaceae</taxon>
        <taxon>Janibacter</taxon>
    </lineage>
</organism>
<gene>
    <name evidence="7" type="primary">rph</name>
    <name evidence="10" type="ORF">CWN80_01610</name>
</gene>
<dbReference type="EMBL" id="PIPF01000001">
    <property type="protein sequence ID" value="RWU85690.1"/>
    <property type="molecule type" value="Genomic_DNA"/>
</dbReference>
<dbReference type="SUPFAM" id="SSF54211">
    <property type="entry name" value="Ribosomal protein S5 domain 2-like"/>
    <property type="match status" value="1"/>
</dbReference>
<accession>A0A444BBG1</accession>
<feature type="binding site" evidence="7">
    <location>
        <position position="91"/>
    </location>
    <ligand>
        <name>phosphate</name>
        <dbReference type="ChEBI" id="CHEBI:43474"/>
        <note>substrate</note>
    </ligand>
</feature>
<dbReference type="AlphaFoldDB" id="A0A444BBG1"/>
<dbReference type="InterPro" id="IPR020568">
    <property type="entry name" value="Ribosomal_Su5_D2-typ_SF"/>
</dbReference>
<dbReference type="Pfam" id="PF01138">
    <property type="entry name" value="RNase_PH"/>
    <property type="match status" value="1"/>
</dbReference>
<evidence type="ECO:0000256" key="7">
    <source>
        <dbReference type="HAMAP-Rule" id="MF_00564"/>
    </source>
</evidence>
<dbReference type="HAMAP" id="MF_00564">
    <property type="entry name" value="RNase_PH"/>
    <property type="match status" value="1"/>
</dbReference>
<sequence>MTDTTPRHDGRTPEQLREVRITRNWLDHAEGSVLVEFGRTRVLVAASFEAGVPRWLKGQGTGWVTAEYEMLPRSTNTRSGRDSRKGKVGGRTHEISRLIGRSLRAVIDTKALGENTIVLDCDVLQADGGTRTAAITGAYVALVDAVEDARSRGLIPAGATPLTGSLAAVSVGVVDGRAVCDLDYPEDSTAETDMNVVMTGTGEFIEVQGTAEGAPFDRALLGELLDLATTGCAALTEKQQEALAETPRERVL</sequence>
<protein>
    <recommendedName>
        <fullName evidence="7">Ribonuclease PH</fullName>
        <shortName evidence="7">RNase PH</shortName>
        <ecNumber evidence="7">2.7.7.56</ecNumber>
    </recommendedName>
    <alternativeName>
        <fullName evidence="7">tRNA nucleotidyltransferase</fullName>
    </alternativeName>
</protein>
<keyword evidence="5 7" id="KW-0548">Nucleotidyltransferase</keyword>
<dbReference type="Gene3D" id="3.30.230.70">
    <property type="entry name" value="GHMP Kinase, N-terminal domain"/>
    <property type="match status" value="1"/>
</dbReference>
<comment type="caution">
    <text evidence="10">The sequence shown here is derived from an EMBL/GenBank/DDBJ whole genome shotgun (WGS) entry which is preliminary data.</text>
</comment>
<name>A0A444BBG1_9MICO</name>
<dbReference type="InterPro" id="IPR002381">
    <property type="entry name" value="RNase_PH_bac-type"/>
</dbReference>
<dbReference type="Proteomes" id="UP000288711">
    <property type="component" value="Unassembled WGS sequence"/>
</dbReference>
<dbReference type="InterPro" id="IPR027408">
    <property type="entry name" value="PNPase/RNase_PH_dom_sf"/>
</dbReference>
<evidence type="ECO:0000256" key="1">
    <source>
        <dbReference type="ARBA" id="ARBA00006678"/>
    </source>
</evidence>
<feature type="binding site" evidence="7">
    <location>
        <begin position="129"/>
        <end position="131"/>
    </location>
    <ligand>
        <name>phosphate</name>
        <dbReference type="ChEBI" id="CHEBI:43474"/>
        <note>substrate</note>
    </ligand>
</feature>
<dbReference type="PROSITE" id="PS01277">
    <property type="entry name" value="RIBONUCLEASE_PH"/>
    <property type="match status" value="1"/>
</dbReference>
<evidence type="ECO:0000259" key="8">
    <source>
        <dbReference type="Pfam" id="PF01138"/>
    </source>
</evidence>
<dbReference type="GO" id="GO:0008033">
    <property type="term" value="P:tRNA processing"/>
    <property type="evidence" value="ECO:0007669"/>
    <property type="project" value="UniProtKB-UniRule"/>
</dbReference>
<dbReference type="GO" id="GO:0016075">
    <property type="term" value="P:rRNA catabolic process"/>
    <property type="evidence" value="ECO:0007669"/>
    <property type="project" value="UniProtKB-UniRule"/>
</dbReference>
<evidence type="ECO:0000313" key="11">
    <source>
        <dbReference type="Proteomes" id="UP000288711"/>
    </source>
</evidence>
<dbReference type="GO" id="GO:0000049">
    <property type="term" value="F:tRNA binding"/>
    <property type="evidence" value="ECO:0007669"/>
    <property type="project" value="UniProtKB-UniRule"/>
</dbReference>
<proteinExistence type="inferred from homology"/>
<evidence type="ECO:0000256" key="3">
    <source>
        <dbReference type="ARBA" id="ARBA00022555"/>
    </source>
</evidence>
<evidence type="ECO:0000259" key="9">
    <source>
        <dbReference type="Pfam" id="PF03725"/>
    </source>
</evidence>
<dbReference type="InterPro" id="IPR036345">
    <property type="entry name" value="ExoRNase_PH_dom2_sf"/>
</dbReference>
<comment type="subunit">
    <text evidence="7">Homohexameric ring arranged as a trimer of dimers.</text>
</comment>
<dbReference type="PANTHER" id="PTHR11953:SF0">
    <property type="entry name" value="EXOSOME COMPLEX COMPONENT RRP41"/>
    <property type="match status" value="1"/>
</dbReference>
<dbReference type="CDD" id="cd11362">
    <property type="entry name" value="RNase_PH_bact"/>
    <property type="match status" value="1"/>
</dbReference>
<feature type="domain" description="Exoribonuclease phosphorolytic" evidence="9">
    <location>
        <begin position="167"/>
        <end position="230"/>
    </location>
</feature>
<comment type="catalytic activity">
    <reaction evidence="7">
        <text>tRNA(n+1) + phosphate = tRNA(n) + a ribonucleoside 5'-diphosphate</text>
        <dbReference type="Rhea" id="RHEA:10628"/>
        <dbReference type="Rhea" id="RHEA-COMP:17343"/>
        <dbReference type="Rhea" id="RHEA-COMP:17344"/>
        <dbReference type="ChEBI" id="CHEBI:43474"/>
        <dbReference type="ChEBI" id="CHEBI:57930"/>
        <dbReference type="ChEBI" id="CHEBI:173114"/>
        <dbReference type="EC" id="2.7.7.56"/>
    </reaction>
</comment>
<keyword evidence="3 7" id="KW-0820">tRNA-binding</keyword>
<comment type="similarity">
    <text evidence="1 7">Belongs to the RNase PH family.</text>
</comment>
<dbReference type="InterPro" id="IPR050080">
    <property type="entry name" value="RNase_PH"/>
</dbReference>
<dbReference type="PANTHER" id="PTHR11953">
    <property type="entry name" value="EXOSOME COMPLEX COMPONENT"/>
    <property type="match status" value="1"/>
</dbReference>
<dbReference type="RefSeq" id="WP_128276764.1">
    <property type="nucleotide sequence ID" value="NZ_PIPF01000001.1"/>
</dbReference>
<keyword evidence="7" id="KW-0808">Transferase</keyword>
<dbReference type="GO" id="GO:0031125">
    <property type="term" value="P:rRNA 3'-end processing"/>
    <property type="evidence" value="ECO:0007669"/>
    <property type="project" value="UniProtKB-ARBA"/>
</dbReference>
<dbReference type="FunFam" id="3.30.230.70:FF:000003">
    <property type="entry name" value="Ribonuclease PH"/>
    <property type="match status" value="1"/>
</dbReference>
<dbReference type="InterPro" id="IPR018336">
    <property type="entry name" value="RNase_PH_CS"/>
</dbReference>
<dbReference type="InterPro" id="IPR015847">
    <property type="entry name" value="ExoRNase_PH_dom2"/>
</dbReference>
<evidence type="ECO:0000256" key="6">
    <source>
        <dbReference type="ARBA" id="ARBA00022884"/>
    </source>
</evidence>
<evidence type="ECO:0000256" key="2">
    <source>
        <dbReference type="ARBA" id="ARBA00022552"/>
    </source>
</evidence>
<keyword evidence="6" id="KW-0694">RNA-binding</keyword>
<keyword evidence="2 7" id="KW-0698">rRNA processing</keyword>
<dbReference type="GO" id="GO:0009022">
    <property type="term" value="F:tRNA nucleotidyltransferase activity"/>
    <property type="evidence" value="ECO:0007669"/>
    <property type="project" value="UniProtKB-UniRule"/>
</dbReference>
<dbReference type="EC" id="2.7.7.56" evidence="7"/>
<keyword evidence="4 7" id="KW-0819">tRNA processing</keyword>
<feature type="domain" description="Exoribonuclease phosphorolytic" evidence="8">
    <location>
        <begin position="15"/>
        <end position="145"/>
    </location>
</feature>
<keyword evidence="11" id="KW-1185">Reference proteome</keyword>
<evidence type="ECO:0000256" key="4">
    <source>
        <dbReference type="ARBA" id="ARBA00022694"/>
    </source>
</evidence>
<reference evidence="10 11" key="1">
    <citation type="journal article" date="2009" name="Int. J. Syst. Evol. Microbiol.">
        <title>Janibacter hoylei sp. nov., Bacillus isronensis sp. nov. and Bacillus aryabhattai sp. nov., isolated from cryotubes used for collecting air from the upper atmosphere.</title>
        <authorList>
            <person name="Shivaji S."/>
            <person name="Chaturvedi P."/>
            <person name="Begum Z."/>
            <person name="Pindi P.K."/>
            <person name="Manorama R."/>
            <person name="Padmanaban D.A."/>
            <person name="Shouche Y.S."/>
            <person name="Pawar S."/>
            <person name="Vaishampayan P."/>
            <person name="Dutt C.B."/>
            <person name="Datta G.N."/>
            <person name="Manchanda R.K."/>
            <person name="Rao U.R."/>
            <person name="Bhargava P.M."/>
            <person name="Narlikar J.V."/>
        </authorList>
    </citation>
    <scope>NUCLEOTIDE SEQUENCE [LARGE SCALE GENOMIC DNA]</scope>
    <source>
        <strain evidence="10 11">PVAS-1</strain>
    </source>
</reference>
<dbReference type="NCBIfam" id="TIGR01966">
    <property type="entry name" value="RNasePH"/>
    <property type="match status" value="1"/>
</dbReference>
<evidence type="ECO:0000313" key="10">
    <source>
        <dbReference type="EMBL" id="RWU85690.1"/>
    </source>
</evidence>
<comment type="function">
    <text evidence="7">Phosphorolytic 3'-5' exoribonuclease that plays an important role in tRNA 3'-end maturation. Removes nucleotide residues following the 3'-CCA terminus of tRNAs; can also add nucleotides to the ends of RNA molecules by using nucleoside diphosphates as substrates, but this may not be physiologically important. Probably plays a role in initiation of 16S rRNA degradation (leading to ribosome degradation) during starvation.</text>
</comment>
<dbReference type="SUPFAM" id="SSF55666">
    <property type="entry name" value="Ribonuclease PH domain 2-like"/>
    <property type="match status" value="1"/>
</dbReference>
<dbReference type="InterPro" id="IPR001247">
    <property type="entry name" value="ExoRNase_PH_dom1"/>
</dbReference>
<evidence type="ECO:0000256" key="5">
    <source>
        <dbReference type="ARBA" id="ARBA00022695"/>
    </source>
</evidence>
<dbReference type="Pfam" id="PF03725">
    <property type="entry name" value="RNase_PH_C"/>
    <property type="match status" value="1"/>
</dbReference>